<dbReference type="GO" id="GO:0009103">
    <property type="term" value="P:lipopolysaccharide biosynthetic process"/>
    <property type="evidence" value="ECO:0007669"/>
    <property type="project" value="UniProtKB-KW"/>
</dbReference>
<evidence type="ECO:0000256" key="4">
    <source>
        <dbReference type="ARBA" id="ARBA00022692"/>
    </source>
</evidence>
<accession>A0A7W6EU03</accession>
<keyword evidence="3 10" id="KW-0808">Transferase</keyword>
<feature type="transmembrane region" description="Helical" evidence="8">
    <location>
        <begin position="228"/>
        <end position="251"/>
    </location>
</feature>
<dbReference type="PANTHER" id="PTHR48090:SF3">
    <property type="entry name" value="UNDECAPRENYL-PHOSPHATE 4-DEOXY-4-FORMAMIDO-L-ARABINOSE TRANSFERASE"/>
    <property type="match status" value="1"/>
</dbReference>
<dbReference type="InterPro" id="IPR001173">
    <property type="entry name" value="Glyco_trans_2-like"/>
</dbReference>
<dbReference type="AlphaFoldDB" id="A0A7W6EU03"/>
<evidence type="ECO:0000313" key="10">
    <source>
        <dbReference type="EMBL" id="MBB3842309.1"/>
    </source>
</evidence>
<keyword evidence="6 8" id="KW-1133">Transmembrane helix</keyword>
<dbReference type="GO" id="GO:0004582">
    <property type="term" value="F:dolichyl-phosphate beta-D-mannosyltransferase activity"/>
    <property type="evidence" value="ECO:0007669"/>
    <property type="project" value="UniProtKB-EC"/>
</dbReference>
<dbReference type="GO" id="GO:0005886">
    <property type="term" value="C:plasma membrane"/>
    <property type="evidence" value="ECO:0007669"/>
    <property type="project" value="TreeGrafter"/>
</dbReference>
<dbReference type="InterPro" id="IPR029044">
    <property type="entry name" value="Nucleotide-diphossugar_trans"/>
</dbReference>
<evidence type="ECO:0000256" key="3">
    <source>
        <dbReference type="ARBA" id="ARBA00022679"/>
    </source>
</evidence>
<protein>
    <submittedName>
        <fullName evidence="10">Dolichol-phosphate mannosyltransferase</fullName>
        <ecNumber evidence="10">2.4.1.83</ecNumber>
    </submittedName>
</protein>
<feature type="domain" description="Glycosyltransferase 2-like" evidence="9">
    <location>
        <begin position="7"/>
        <end position="159"/>
    </location>
</feature>
<sequence>MHKPHISIISPVFDGEKLVPLLVERLERSLHTITHNYEIILVEDGSTPESWEAIQAICSTHKNVIGIELSRNFGQHHAISAGLDYSKGDWVVVMDCDLQDLPEEIPNLYKKAQEGYDIVLGRRMNRKDTFFKKLLSKVFFNILNYLSGLEYDNAVANFGIYNRKSIDAINQMREPIRAFPFMVQWVGFRQTKINVQHNERAVGTSSYHFFKLVNLALNTMLSYSDKPLLLTVQFGASIALSSFLYAILLLYRYFAGKILVPGYASLIVSIWFFSGCLMMTLGVVGMYVGKTFAATKQRPIYIVRTLINRTKADTR</sequence>
<evidence type="ECO:0000256" key="6">
    <source>
        <dbReference type="ARBA" id="ARBA00022989"/>
    </source>
</evidence>
<evidence type="ECO:0000313" key="11">
    <source>
        <dbReference type="Proteomes" id="UP000541352"/>
    </source>
</evidence>
<keyword evidence="1" id="KW-1003">Cell membrane</keyword>
<name>A0A7W6EU03_9BACT</name>
<proteinExistence type="predicted"/>
<feature type="transmembrane region" description="Helical" evidence="8">
    <location>
        <begin position="263"/>
        <end position="288"/>
    </location>
</feature>
<gene>
    <name evidence="10" type="ORF">FHS57_006340</name>
</gene>
<dbReference type="InterPro" id="IPR050256">
    <property type="entry name" value="Glycosyltransferase_2"/>
</dbReference>
<evidence type="ECO:0000256" key="5">
    <source>
        <dbReference type="ARBA" id="ARBA00022985"/>
    </source>
</evidence>
<evidence type="ECO:0000256" key="8">
    <source>
        <dbReference type="SAM" id="Phobius"/>
    </source>
</evidence>
<dbReference type="Gene3D" id="3.90.550.10">
    <property type="entry name" value="Spore Coat Polysaccharide Biosynthesis Protein SpsA, Chain A"/>
    <property type="match status" value="1"/>
</dbReference>
<evidence type="ECO:0000256" key="7">
    <source>
        <dbReference type="ARBA" id="ARBA00023136"/>
    </source>
</evidence>
<dbReference type="CDD" id="cd04187">
    <property type="entry name" value="DPM1_like_bac"/>
    <property type="match status" value="1"/>
</dbReference>
<dbReference type="RefSeq" id="WP_183980595.1">
    <property type="nucleotide sequence ID" value="NZ_JACIBY010000033.1"/>
</dbReference>
<keyword evidence="4 8" id="KW-0812">Transmembrane</keyword>
<keyword evidence="7 8" id="KW-0472">Membrane</keyword>
<dbReference type="Proteomes" id="UP000541352">
    <property type="component" value="Unassembled WGS sequence"/>
</dbReference>
<evidence type="ECO:0000256" key="2">
    <source>
        <dbReference type="ARBA" id="ARBA00022676"/>
    </source>
</evidence>
<reference evidence="10 11" key="1">
    <citation type="submission" date="2020-08" db="EMBL/GenBank/DDBJ databases">
        <title>Genomic Encyclopedia of Type Strains, Phase IV (KMG-IV): sequencing the most valuable type-strain genomes for metagenomic binning, comparative biology and taxonomic classification.</title>
        <authorList>
            <person name="Goeker M."/>
        </authorList>
    </citation>
    <scope>NUCLEOTIDE SEQUENCE [LARGE SCALE GENOMIC DNA]</scope>
    <source>
        <strain evidence="10 11">DSM 17976</strain>
    </source>
</reference>
<dbReference type="Pfam" id="PF00535">
    <property type="entry name" value="Glycos_transf_2"/>
    <property type="match status" value="1"/>
</dbReference>
<dbReference type="PANTHER" id="PTHR48090">
    <property type="entry name" value="UNDECAPRENYL-PHOSPHATE 4-DEOXY-4-FORMAMIDO-L-ARABINOSE TRANSFERASE-RELATED"/>
    <property type="match status" value="1"/>
</dbReference>
<keyword evidence="11" id="KW-1185">Reference proteome</keyword>
<keyword evidence="2 10" id="KW-0328">Glycosyltransferase</keyword>
<evidence type="ECO:0000259" key="9">
    <source>
        <dbReference type="Pfam" id="PF00535"/>
    </source>
</evidence>
<keyword evidence="5" id="KW-0448">Lipopolysaccharide biosynthesis</keyword>
<dbReference type="SUPFAM" id="SSF53448">
    <property type="entry name" value="Nucleotide-diphospho-sugar transferases"/>
    <property type="match status" value="1"/>
</dbReference>
<organism evidence="10 11">
    <name type="scientific">Runella defluvii</name>
    <dbReference type="NCBI Taxonomy" id="370973"/>
    <lineage>
        <taxon>Bacteria</taxon>
        <taxon>Pseudomonadati</taxon>
        <taxon>Bacteroidota</taxon>
        <taxon>Cytophagia</taxon>
        <taxon>Cytophagales</taxon>
        <taxon>Spirosomataceae</taxon>
        <taxon>Runella</taxon>
    </lineage>
</organism>
<evidence type="ECO:0000256" key="1">
    <source>
        <dbReference type="ARBA" id="ARBA00022475"/>
    </source>
</evidence>
<comment type="caution">
    <text evidence="10">The sequence shown here is derived from an EMBL/GenBank/DDBJ whole genome shotgun (WGS) entry which is preliminary data.</text>
</comment>
<dbReference type="EC" id="2.4.1.83" evidence="10"/>
<dbReference type="EMBL" id="JACIBY010000033">
    <property type="protein sequence ID" value="MBB3842309.1"/>
    <property type="molecule type" value="Genomic_DNA"/>
</dbReference>